<proteinExistence type="predicted"/>
<name>A0A191ULX2_9ADEN</name>
<keyword evidence="1" id="KW-1133">Transmembrane helix</keyword>
<evidence type="ECO:0000256" key="1">
    <source>
        <dbReference type="SAM" id="Phobius"/>
    </source>
</evidence>
<keyword evidence="1" id="KW-0812">Transmembrane</keyword>
<organism evidence="2 3">
    <name type="scientific">Fowl aviadenovirus 7</name>
    <dbReference type="NCBI Taxonomy" id="172863"/>
    <lineage>
        <taxon>Viruses</taxon>
        <taxon>Varidnaviria</taxon>
        <taxon>Bamfordvirae</taxon>
        <taxon>Preplasmiviricota</taxon>
        <taxon>Polisuviricotina</taxon>
        <taxon>Pharingeaviricetes</taxon>
        <taxon>Rowavirales</taxon>
        <taxon>Adenoviridae</taxon>
        <taxon>Aviadenovirus</taxon>
        <taxon>Aviadenovirus hepatitidis</taxon>
        <taxon>Fowl aviadenovirus E</taxon>
    </lineage>
</organism>
<keyword evidence="1" id="KW-0472">Membrane</keyword>
<evidence type="ECO:0000313" key="3">
    <source>
        <dbReference type="Proteomes" id="UP000101561"/>
    </source>
</evidence>
<reference evidence="2 3" key="1">
    <citation type="journal article" date="2016" name="J. Gen. Virol.">
        <title>Genetic diversity of species Fowl aviadenovirus D and Fowl aviadenovirus E.</title>
        <authorList>
            <person name="Marek A."/>
            <person name="Kajan G.L."/>
            <person name="Kosiol C."/>
            <person name="Benko M."/>
            <person name="Schachner A."/>
            <person name="Hess M."/>
        </authorList>
    </citation>
    <scope>NUCLEOTIDE SEQUENCE [LARGE SCALE GENOMIC DNA]</scope>
    <source>
        <strain evidence="2">YR36</strain>
    </source>
</reference>
<dbReference type="InterPro" id="IPR013783">
    <property type="entry name" value="Ig-like_fold"/>
</dbReference>
<dbReference type="Gene3D" id="2.60.40.10">
    <property type="entry name" value="Immunoglobulins"/>
    <property type="match status" value="1"/>
</dbReference>
<feature type="transmembrane region" description="Helical" evidence="1">
    <location>
        <begin position="264"/>
        <end position="284"/>
    </location>
</feature>
<evidence type="ECO:0000313" key="2">
    <source>
        <dbReference type="EMBL" id="ANJ02508.1"/>
    </source>
</evidence>
<dbReference type="EMBL" id="KT862809">
    <property type="protein sequence ID" value="ANJ02508.1"/>
    <property type="molecule type" value="Genomic_DNA"/>
</dbReference>
<accession>A0A191ULX2</accession>
<dbReference type="Proteomes" id="UP000101561">
    <property type="component" value="Genome"/>
</dbReference>
<sequence length="316" mass="34392">MASPVMSAVLALHLLLCLAASAAVVVGGRKELTLATDRCADHTLLLWYHAPGGTCSKWQKVAFVIPKIKEGLELGYMTRVRLNSTCNSLHVEAIKANNGCWLSNAYAVGTKAAFTHFTVSGLPGNATVKVDNVSRTVVSERESVTLCGSAESFNIREWEVTAVDAGGARKFVLQDYQALKEPMVYAPYQGRLTYNRTANCITIRNMTSADSGLYQVTRDLILGSTEMITVTVLPSWEPQGEVPHEHHNVSTGGGLRAPANSFPVWLPLSLLLLLVVMLSVSFHYRSMLCGRTEEETDSEVSEDPAVTVHILRGDLD</sequence>
<protein>
    <submittedName>
        <fullName evidence="2">ORF23</fullName>
    </submittedName>
</protein>